<dbReference type="InParanoid" id="A0A1S0TU28"/>
<protein>
    <submittedName>
        <fullName evidence="1">Uncharacterized protein</fullName>
    </submittedName>
</protein>
<dbReference type="EMBL" id="JH712245">
    <property type="protein sequence ID" value="EFO19446.1"/>
    <property type="molecule type" value="Genomic_DNA"/>
</dbReference>
<gene>
    <name evidence="1" type="ORF">LOAG_09046</name>
</gene>
<accession>A0A1S0TU28</accession>
<dbReference type="KEGG" id="loa:LOAG_09046"/>
<organism evidence="1">
    <name type="scientific">Loa loa</name>
    <name type="common">Eye worm</name>
    <name type="synonym">Filaria loa</name>
    <dbReference type="NCBI Taxonomy" id="7209"/>
    <lineage>
        <taxon>Eukaryota</taxon>
        <taxon>Metazoa</taxon>
        <taxon>Ecdysozoa</taxon>
        <taxon>Nematoda</taxon>
        <taxon>Chromadorea</taxon>
        <taxon>Rhabditida</taxon>
        <taxon>Spirurina</taxon>
        <taxon>Spiruromorpha</taxon>
        <taxon>Filarioidea</taxon>
        <taxon>Onchocercidae</taxon>
        <taxon>Loa</taxon>
    </lineage>
</organism>
<dbReference type="AlphaFoldDB" id="A0A1S0TU28"/>
<proteinExistence type="predicted"/>
<sequence>MKTKTGMFIIQPECIRDFISCANLKNIIPPLPPPPPPPPSSLASSSVLIDSYNILHSNAIRVAEWHYELKHVILRLWSVEGVGRLRQSVLSVFLCWCFCISTVLSGNPGSGTLYIQFF</sequence>
<dbReference type="RefSeq" id="XP_003144623.1">
    <property type="nucleotide sequence ID" value="XM_003144575.1"/>
</dbReference>
<name>A0A1S0TU28_LOALO</name>
<dbReference type="CTD" id="9946478"/>
<evidence type="ECO:0000313" key="1">
    <source>
        <dbReference type="EMBL" id="EFO19446.1"/>
    </source>
</evidence>
<dbReference type="GeneID" id="9946478"/>
<reference evidence="1" key="1">
    <citation type="submission" date="2012-04" db="EMBL/GenBank/DDBJ databases">
        <title>The Genome Sequence of Loa loa.</title>
        <authorList>
            <consortium name="The Broad Institute Genome Sequencing Platform"/>
            <consortium name="Broad Institute Genome Sequencing Center for Infectious Disease"/>
            <person name="Nutman T.B."/>
            <person name="Fink D.L."/>
            <person name="Russ C."/>
            <person name="Young S."/>
            <person name="Zeng Q."/>
            <person name="Gargeya S."/>
            <person name="Alvarado L."/>
            <person name="Berlin A."/>
            <person name="Chapman S.B."/>
            <person name="Chen Z."/>
            <person name="Freedman E."/>
            <person name="Gellesch M."/>
            <person name="Goldberg J."/>
            <person name="Griggs A."/>
            <person name="Gujja S."/>
            <person name="Heilman E.R."/>
            <person name="Heiman D."/>
            <person name="Howarth C."/>
            <person name="Mehta T."/>
            <person name="Neiman D."/>
            <person name="Pearson M."/>
            <person name="Roberts A."/>
            <person name="Saif S."/>
            <person name="Shea T."/>
            <person name="Shenoy N."/>
            <person name="Sisk P."/>
            <person name="Stolte C."/>
            <person name="Sykes S."/>
            <person name="White J."/>
            <person name="Yandava C."/>
            <person name="Haas B."/>
            <person name="Henn M.R."/>
            <person name="Nusbaum C."/>
            <person name="Birren B."/>
        </authorList>
    </citation>
    <scope>NUCLEOTIDE SEQUENCE [LARGE SCALE GENOMIC DNA]</scope>
</reference>